<evidence type="ECO:0000313" key="2">
    <source>
        <dbReference type="Proteomes" id="UP001431656"/>
    </source>
</evidence>
<accession>A0AAN0K7A9</accession>
<evidence type="ECO:0000313" key="1">
    <source>
        <dbReference type="EMBL" id="BEH01311.1"/>
    </source>
</evidence>
<dbReference type="KEGG" id="broo:brsh051_05920"/>
<dbReference type="EMBL" id="AP028056">
    <property type="protein sequence ID" value="BEH01311.1"/>
    <property type="molecule type" value="Genomic_DNA"/>
</dbReference>
<organism evidence="1 2">
    <name type="scientific">Brooklawnia propionicigenes</name>
    <dbReference type="NCBI Taxonomy" id="3041175"/>
    <lineage>
        <taxon>Bacteria</taxon>
        <taxon>Bacillati</taxon>
        <taxon>Actinomycetota</taxon>
        <taxon>Actinomycetes</taxon>
        <taxon>Propionibacteriales</taxon>
        <taxon>Propionibacteriaceae</taxon>
        <taxon>Brooklawnia</taxon>
    </lineage>
</organism>
<dbReference type="InterPro" id="IPR013785">
    <property type="entry name" value="Aldolase_TIM"/>
</dbReference>
<dbReference type="Gene3D" id="3.20.20.70">
    <property type="entry name" value="Aldolase class I"/>
    <property type="match status" value="1"/>
</dbReference>
<reference evidence="1" key="1">
    <citation type="journal article" date="2024" name="Int. J. Syst. Evol. Microbiol.">
        <title>Brooklawnia propionicigenes sp. nov., a facultatively anaerobic, propionate-producing bacterium isolated from a methanogenic reactor treating waste from cattle farms.</title>
        <authorList>
            <person name="Akita Y."/>
            <person name="Ueki A."/>
            <person name="Tonouchi A."/>
            <person name="Sugawara Y."/>
            <person name="Honma S."/>
            <person name="Kaku N."/>
            <person name="Ueki K."/>
        </authorList>
    </citation>
    <scope>NUCLEOTIDE SEQUENCE</scope>
    <source>
        <strain evidence="1">SH051</strain>
    </source>
</reference>
<gene>
    <name evidence="1" type="ORF">brsh051_05920</name>
</gene>
<proteinExistence type="predicted"/>
<dbReference type="RefSeq" id="WP_286267417.1">
    <property type="nucleotide sequence ID" value="NZ_AP028056.1"/>
</dbReference>
<name>A0AAN0K7A9_9ACTN</name>
<dbReference type="Proteomes" id="UP001431656">
    <property type="component" value="Chromosome"/>
</dbReference>
<sequence>MTTPATVRIPGPSGARTVELLAPPALITARTPPLSRLVYAAGHVVADPLRAAASVSATIDWDATMAVRHRLWALGLGVAESMDTAQRGMGLDAATALELGRRTVREAASCGGQVVVGIATDQLPAGPATLTAIGDAYLEQLEQIESAGGCVVVMASRQLALSAASVDDYLAIYGRVIEAASRPVILHWLGAIFDPQLAGYWGSDDLDAAVDTVVTLVNAHAEAVVGIKVSLLDAGREGVLRRRLPEGVRVFAGDDFNYAELIAGDESGHCDALLGAFAVIPRYASAALLRLDAADTAGFHTILDPTVALSRLLFEAPTQFYKTGVAWLSFLMGDQSHFRMLAGLESGRTVLHLADLFAEAAGIGLFPDPELAVDRATGYFRGIGL</sequence>
<dbReference type="Pfam" id="PF06187">
    <property type="entry name" value="DUF993"/>
    <property type="match status" value="1"/>
</dbReference>
<dbReference type="SUPFAM" id="SSF51569">
    <property type="entry name" value="Aldolase"/>
    <property type="match status" value="1"/>
</dbReference>
<dbReference type="InterPro" id="IPR009334">
    <property type="entry name" value="DUF993"/>
</dbReference>
<dbReference type="AlphaFoldDB" id="A0AAN0K7A9"/>
<protein>
    <submittedName>
        <fullName evidence="1">Dihydrodipicolinate synthase family protein</fullName>
    </submittedName>
</protein>
<keyword evidence="2" id="KW-1185">Reference proteome</keyword>